<evidence type="ECO:0000313" key="3">
    <source>
        <dbReference type="Proteomes" id="UP000017127"/>
    </source>
</evidence>
<dbReference type="Proteomes" id="UP000017127">
    <property type="component" value="Unassembled WGS sequence"/>
</dbReference>
<protein>
    <submittedName>
        <fullName evidence="2">Putative membrane protein</fullName>
    </submittedName>
</protein>
<dbReference type="AlphaFoldDB" id="U7QFE1"/>
<feature type="transmembrane region" description="Helical" evidence="1">
    <location>
        <begin position="219"/>
        <end position="237"/>
    </location>
</feature>
<evidence type="ECO:0000313" key="2">
    <source>
        <dbReference type="EMBL" id="ERT05967.1"/>
    </source>
</evidence>
<dbReference type="RefSeq" id="WP_023067819.1">
    <property type="nucleotide sequence ID" value="NZ_AUZM01000045.1"/>
</dbReference>
<keyword evidence="1" id="KW-0812">Transmembrane</keyword>
<proteinExistence type="predicted"/>
<keyword evidence="1" id="KW-0472">Membrane</keyword>
<feature type="transmembrane region" description="Helical" evidence="1">
    <location>
        <begin position="309"/>
        <end position="328"/>
    </location>
</feature>
<gene>
    <name evidence="2" type="ORF">M595_4097</name>
</gene>
<feature type="transmembrane region" description="Helical" evidence="1">
    <location>
        <begin position="276"/>
        <end position="297"/>
    </location>
</feature>
<keyword evidence="1" id="KW-1133">Transmembrane helix</keyword>
<dbReference type="OrthoDB" id="449734at2"/>
<accession>U7QFE1</accession>
<dbReference type="EMBL" id="AUZM01000045">
    <property type="protein sequence ID" value="ERT05967.1"/>
    <property type="molecule type" value="Genomic_DNA"/>
</dbReference>
<name>U7QFE1_9CYAN</name>
<feature type="transmembrane region" description="Helical" evidence="1">
    <location>
        <begin position="376"/>
        <end position="395"/>
    </location>
</feature>
<feature type="transmembrane region" description="Helical" evidence="1">
    <location>
        <begin position="146"/>
        <end position="167"/>
    </location>
</feature>
<comment type="caution">
    <text evidence="2">The sequence shown here is derived from an EMBL/GenBank/DDBJ whole genome shotgun (WGS) entry which is preliminary data.</text>
</comment>
<feature type="transmembrane region" description="Helical" evidence="1">
    <location>
        <begin position="179"/>
        <end position="199"/>
    </location>
</feature>
<evidence type="ECO:0000256" key="1">
    <source>
        <dbReference type="SAM" id="Phobius"/>
    </source>
</evidence>
<keyword evidence="3" id="KW-1185">Reference proteome</keyword>
<sequence length="596" mass="67569">MTSKNTVFFSPQRLTVFLLYLIPILVICGLVGYFGVNVPLYDQWILPYWFEKFSSGTLTVKNLFAQHNSHRIFFPKLIFIALSFASGWNILWELYFSIILALLTFLALYRLSQITAQNLTQTSLHLTNLSSCFLLFSWVQHENWLWGFQIAIFLINFCVVLSCLILSTPSLKPPVKLTISALLCSIASFTSAQGLLSWLAMIPSVWTIEGSIRHTKQRLLVWLGLFLFSGFIYSINYRQETDTVPVVVSDHKIFATIHFFLNLLATPFLDSTHINWLMGLIIFLVFLGLTLAALFSFKSEQLIRNLSPWISISLFSLLCSALIAVGRSGLGTDYAILASRYTTHAILLPIAILQLSPRIIFNPTLNFITISRSNQLLIFGLLTGIFLSLNLVRSANAVVYVNSRFTLVQSGKTCFNLINYLEQSAFFKTSPQSCFSLINSSQWRELIWDSAEKLNRLNFRKFAQNVAFIETPQQTYGEITSPQPFTQVINISTTESVQLQGWINPTKNPHIVLFSLTDKPTFFANAYAINSSEPPLNPNQLSSKKLLTWEVEFSADVLPIGTSIIHAWIYDSTENQFIQLNHQVSLQVFDSTSLEE</sequence>
<feature type="transmembrane region" description="Helical" evidence="1">
    <location>
        <begin position="17"/>
        <end position="36"/>
    </location>
</feature>
<feature type="transmembrane region" description="Helical" evidence="1">
    <location>
        <begin position="94"/>
        <end position="111"/>
    </location>
</feature>
<reference evidence="2 3" key="1">
    <citation type="journal article" date="2013" name="Front. Microbiol.">
        <title>Comparative genomic analyses of the cyanobacterium, Lyngbya aestuarii BL J, a powerful hydrogen producer.</title>
        <authorList>
            <person name="Kothari A."/>
            <person name="Vaughn M."/>
            <person name="Garcia-Pichel F."/>
        </authorList>
    </citation>
    <scope>NUCLEOTIDE SEQUENCE [LARGE SCALE GENOMIC DNA]</scope>
    <source>
        <strain evidence="2 3">BL J</strain>
    </source>
</reference>
<organism evidence="2 3">
    <name type="scientific">Lyngbya aestuarii BL J</name>
    <dbReference type="NCBI Taxonomy" id="1348334"/>
    <lineage>
        <taxon>Bacteria</taxon>
        <taxon>Bacillati</taxon>
        <taxon>Cyanobacteriota</taxon>
        <taxon>Cyanophyceae</taxon>
        <taxon>Oscillatoriophycideae</taxon>
        <taxon>Oscillatoriales</taxon>
        <taxon>Microcoleaceae</taxon>
        <taxon>Lyngbya</taxon>
    </lineage>
</organism>